<reference evidence="2" key="1">
    <citation type="submission" date="2019-04" db="EMBL/GenBank/DDBJ databases">
        <authorList>
            <consortium name="Science for Life Laboratories"/>
        </authorList>
    </citation>
    <scope>NUCLEOTIDE SEQUENCE</scope>
    <source>
        <strain evidence="2">MBLW1</strain>
    </source>
</reference>
<dbReference type="KEGG" id="tim:GMBLW1_35740"/>
<sequence>MEASTDFAAREGFANRPRQDGERARESRHEHQSAPHPRTPSTSGTARDGPTLSKASCHFGDNSVTHHSRFANGGRKPRSTNDLDQFSDWLILVQNRDRSPGVIFERQI</sequence>
<keyword evidence="3" id="KW-1185">Reference proteome</keyword>
<feature type="region of interest" description="Disordered" evidence="1">
    <location>
        <begin position="1"/>
        <end position="85"/>
    </location>
</feature>
<protein>
    <submittedName>
        <fullName evidence="2">Uncharacterized protein</fullName>
    </submittedName>
</protein>
<accession>A0A6C2YXM5</accession>
<dbReference type="InParanoid" id="A0A6C2YXM5"/>
<dbReference type="AlphaFoldDB" id="A0A6C2YXM5"/>
<organism evidence="2">
    <name type="scientific">Tuwongella immobilis</name>
    <dbReference type="NCBI Taxonomy" id="692036"/>
    <lineage>
        <taxon>Bacteria</taxon>
        <taxon>Pseudomonadati</taxon>
        <taxon>Planctomycetota</taxon>
        <taxon>Planctomycetia</taxon>
        <taxon>Gemmatales</taxon>
        <taxon>Gemmataceae</taxon>
        <taxon>Tuwongella</taxon>
    </lineage>
</organism>
<dbReference type="EMBL" id="LR593887">
    <property type="protein sequence ID" value="VTS08594.1"/>
    <property type="molecule type" value="Genomic_DNA"/>
</dbReference>
<dbReference type="EMBL" id="LR586016">
    <property type="protein sequence ID" value="VIP05619.1"/>
    <property type="molecule type" value="Genomic_DNA"/>
</dbReference>
<evidence type="ECO:0000313" key="2">
    <source>
        <dbReference type="EMBL" id="VIP05619.1"/>
    </source>
</evidence>
<proteinExistence type="predicted"/>
<gene>
    <name evidence="2" type="ORF">GMBLW1_35740</name>
</gene>
<feature type="compositionally biased region" description="Basic and acidic residues" evidence="1">
    <location>
        <begin position="17"/>
        <end position="33"/>
    </location>
</feature>
<name>A0A6C2YXM5_9BACT</name>
<dbReference type="Proteomes" id="UP000464378">
    <property type="component" value="Chromosome"/>
</dbReference>
<evidence type="ECO:0000256" key="1">
    <source>
        <dbReference type="SAM" id="MobiDB-lite"/>
    </source>
</evidence>
<evidence type="ECO:0000313" key="3">
    <source>
        <dbReference type="Proteomes" id="UP000464378"/>
    </source>
</evidence>